<dbReference type="EMBL" id="UINC01127623">
    <property type="protein sequence ID" value="SVD06866.1"/>
    <property type="molecule type" value="Genomic_DNA"/>
</dbReference>
<accession>A0A382SAH6</accession>
<dbReference type="AlphaFoldDB" id="A0A382SAH6"/>
<organism evidence="1">
    <name type="scientific">marine metagenome</name>
    <dbReference type="NCBI Taxonomy" id="408172"/>
    <lineage>
        <taxon>unclassified sequences</taxon>
        <taxon>metagenomes</taxon>
        <taxon>ecological metagenomes</taxon>
    </lineage>
</organism>
<evidence type="ECO:0000313" key="1">
    <source>
        <dbReference type="EMBL" id="SVD06866.1"/>
    </source>
</evidence>
<name>A0A382SAH6_9ZZZZ</name>
<feature type="non-terminal residue" evidence="1">
    <location>
        <position position="1"/>
    </location>
</feature>
<protein>
    <submittedName>
        <fullName evidence="1">Uncharacterized protein</fullName>
    </submittedName>
</protein>
<gene>
    <name evidence="1" type="ORF">METZ01_LOCUS359720</name>
</gene>
<sequence length="59" mass="6453">DLAQSINLPGQPEHKDVQDLMKKATEIIKNKGKSMSAEFLSSVTLSDLIVYGSKSYLKG</sequence>
<proteinExistence type="predicted"/>
<reference evidence="1" key="1">
    <citation type="submission" date="2018-05" db="EMBL/GenBank/DDBJ databases">
        <authorList>
            <person name="Lanie J.A."/>
            <person name="Ng W.-L."/>
            <person name="Kazmierczak K.M."/>
            <person name="Andrzejewski T.M."/>
            <person name="Davidsen T.M."/>
            <person name="Wayne K.J."/>
            <person name="Tettelin H."/>
            <person name="Glass J.I."/>
            <person name="Rusch D."/>
            <person name="Podicherti R."/>
            <person name="Tsui H.-C.T."/>
            <person name="Winkler M.E."/>
        </authorList>
    </citation>
    <scope>NUCLEOTIDE SEQUENCE</scope>
</reference>